<name>A0ABV2L4V0_9HYPH</name>
<dbReference type="Proteomes" id="UP001549145">
    <property type="component" value="Unassembled WGS sequence"/>
</dbReference>
<dbReference type="RefSeq" id="WP_238277620.1">
    <property type="nucleotide sequence ID" value="NZ_BPQL01000023.1"/>
</dbReference>
<feature type="region of interest" description="Disordered" evidence="1">
    <location>
        <begin position="22"/>
        <end position="45"/>
    </location>
</feature>
<gene>
    <name evidence="2" type="ORF">ABID43_002398</name>
</gene>
<feature type="compositionally biased region" description="Basic and acidic residues" evidence="1">
    <location>
        <begin position="33"/>
        <end position="45"/>
    </location>
</feature>
<dbReference type="EMBL" id="JBEPMM010000005">
    <property type="protein sequence ID" value="MET3692858.1"/>
    <property type="molecule type" value="Genomic_DNA"/>
</dbReference>
<protein>
    <submittedName>
        <fullName evidence="2">Uncharacterized protein</fullName>
    </submittedName>
</protein>
<evidence type="ECO:0000256" key="1">
    <source>
        <dbReference type="SAM" id="MobiDB-lite"/>
    </source>
</evidence>
<comment type="caution">
    <text evidence="2">The sequence shown here is derived from an EMBL/GenBank/DDBJ whole genome shotgun (WGS) entry which is preliminary data.</text>
</comment>
<evidence type="ECO:0000313" key="3">
    <source>
        <dbReference type="Proteomes" id="UP001549145"/>
    </source>
</evidence>
<organism evidence="2 3">
    <name type="scientific">Methylobacterium goesingense</name>
    <dbReference type="NCBI Taxonomy" id="243690"/>
    <lineage>
        <taxon>Bacteria</taxon>
        <taxon>Pseudomonadati</taxon>
        <taxon>Pseudomonadota</taxon>
        <taxon>Alphaproteobacteria</taxon>
        <taxon>Hyphomicrobiales</taxon>
        <taxon>Methylobacteriaceae</taxon>
        <taxon>Methylobacterium</taxon>
    </lineage>
</organism>
<reference evidence="2 3" key="1">
    <citation type="submission" date="2024-06" db="EMBL/GenBank/DDBJ databases">
        <title>Genomic Encyclopedia of Type Strains, Phase IV (KMG-IV): sequencing the most valuable type-strain genomes for metagenomic binning, comparative biology and taxonomic classification.</title>
        <authorList>
            <person name="Goeker M."/>
        </authorList>
    </citation>
    <scope>NUCLEOTIDE SEQUENCE [LARGE SCALE GENOMIC DNA]</scope>
    <source>
        <strain evidence="2 3">DSM 21331</strain>
    </source>
</reference>
<keyword evidence="3" id="KW-1185">Reference proteome</keyword>
<proteinExistence type="predicted"/>
<accession>A0ABV2L4V0</accession>
<sequence>MLRPVALPALAAAVRVVAAPRKSTRTSLLTGTRDARFEHEDTPLA</sequence>
<evidence type="ECO:0000313" key="2">
    <source>
        <dbReference type="EMBL" id="MET3692858.1"/>
    </source>
</evidence>